<evidence type="ECO:0000256" key="4">
    <source>
        <dbReference type="ARBA" id="ARBA00023136"/>
    </source>
</evidence>
<dbReference type="InterPro" id="IPR036259">
    <property type="entry name" value="MFS_trans_sf"/>
</dbReference>
<dbReference type="RefSeq" id="WP_066838073.1">
    <property type="nucleotide sequence ID" value="NZ_LSTQ01000005.1"/>
</dbReference>
<feature type="transmembrane region" description="Helical" evidence="5">
    <location>
        <begin position="328"/>
        <end position="350"/>
    </location>
</feature>
<dbReference type="GO" id="GO:0022857">
    <property type="term" value="F:transmembrane transporter activity"/>
    <property type="evidence" value="ECO:0007669"/>
    <property type="project" value="InterPro"/>
</dbReference>
<protein>
    <submittedName>
        <fullName evidence="7">MFS transporter permease</fullName>
    </submittedName>
</protein>
<feature type="transmembrane region" description="Helical" evidence="5">
    <location>
        <begin position="21"/>
        <end position="41"/>
    </location>
</feature>
<feature type="transmembrane region" description="Helical" evidence="5">
    <location>
        <begin position="116"/>
        <end position="137"/>
    </location>
</feature>
<dbReference type="OrthoDB" id="4332123at2"/>
<evidence type="ECO:0000313" key="7">
    <source>
        <dbReference type="EMBL" id="OAH31301.1"/>
    </source>
</evidence>
<evidence type="ECO:0000256" key="3">
    <source>
        <dbReference type="ARBA" id="ARBA00022989"/>
    </source>
</evidence>
<dbReference type="InterPro" id="IPR011701">
    <property type="entry name" value="MFS"/>
</dbReference>
<dbReference type="Proteomes" id="UP000076947">
    <property type="component" value="Unassembled WGS sequence"/>
</dbReference>
<dbReference type="GO" id="GO:0005886">
    <property type="term" value="C:plasma membrane"/>
    <property type="evidence" value="ECO:0007669"/>
    <property type="project" value="UniProtKB-SubCell"/>
</dbReference>
<keyword evidence="2 5" id="KW-0812">Transmembrane</keyword>
<dbReference type="PROSITE" id="PS50850">
    <property type="entry name" value="MFS"/>
    <property type="match status" value="1"/>
</dbReference>
<organism evidence="7 8">
    <name type="scientific">Corynebacterium stationis</name>
    <dbReference type="NCBI Taxonomy" id="1705"/>
    <lineage>
        <taxon>Bacteria</taxon>
        <taxon>Bacillati</taxon>
        <taxon>Actinomycetota</taxon>
        <taxon>Actinomycetes</taxon>
        <taxon>Mycobacteriales</taxon>
        <taxon>Corynebacteriaceae</taxon>
        <taxon>Corynebacterium</taxon>
    </lineage>
</organism>
<dbReference type="Pfam" id="PF07690">
    <property type="entry name" value="MFS_1"/>
    <property type="match status" value="1"/>
</dbReference>
<evidence type="ECO:0000313" key="8">
    <source>
        <dbReference type="Proteomes" id="UP000076947"/>
    </source>
</evidence>
<gene>
    <name evidence="7" type="ORF">AYJ05_10625</name>
</gene>
<dbReference type="SUPFAM" id="SSF103473">
    <property type="entry name" value="MFS general substrate transporter"/>
    <property type="match status" value="1"/>
</dbReference>
<evidence type="ECO:0000256" key="5">
    <source>
        <dbReference type="SAM" id="Phobius"/>
    </source>
</evidence>
<name>A0A177ISS5_9CORY</name>
<dbReference type="InterPro" id="IPR020846">
    <property type="entry name" value="MFS_dom"/>
</dbReference>
<feature type="transmembrane region" description="Helical" evidence="5">
    <location>
        <begin position="235"/>
        <end position="259"/>
    </location>
</feature>
<keyword evidence="4 5" id="KW-0472">Membrane</keyword>
<comment type="subcellular location">
    <subcellularLocation>
        <location evidence="1">Cell membrane</location>
        <topology evidence="1">Multi-pass membrane protein</topology>
    </subcellularLocation>
</comment>
<evidence type="ECO:0000259" key="6">
    <source>
        <dbReference type="PROSITE" id="PS50850"/>
    </source>
</evidence>
<dbReference type="STRING" id="1705.CA21670_03850"/>
<feature type="transmembrane region" description="Helical" evidence="5">
    <location>
        <begin position="271"/>
        <end position="292"/>
    </location>
</feature>
<dbReference type="PANTHER" id="PTHR11662">
    <property type="entry name" value="SOLUTE CARRIER FAMILY 17"/>
    <property type="match status" value="1"/>
</dbReference>
<dbReference type="Gene3D" id="1.20.1250.20">
    <property type="entry name" value="MFS general substrate transporter like domains"/>
    <property type="match status" value="2"/>
</dbReference>
<dbReference type="EMBL" id="LSTQ01000005">
    <property type="protein sequence ID" value="OAH31301.1"/>
    <property type="molecule type" value="Genomic_DNA"/>
</dbReference>
<dbReference type="InterPro" id="IPR050382">
    <property type="entry name" value="MFS_Na/Anion_cotransporter"/>
</dbReference>
<reference evidence="8" key="1">
    <citation type="submission" date="2016-02" db="EMBL/GenBank/DDBJ databases">
        <authorList>
            <person name="Kaur G."/>
            <person name="Nair G.R."/>
            <person name="Mayilraj S."/>
        </authorList>
    </citation>
    <scope>NUCLEOTIDE SEQUENCE [LARGE SCALE GENOMIC DNA]</scope>
    <source>
        <strain evidence="8">GA-15</strain>
    </source>
</reference>
<keyword evidence="3 5" id="KW-1133">Transmembrane helix</keyword>
<feature type="transmembrane region" description="Helical" evidence="5">
    <location>
        <begin position="304"/>
        <end position="322"/>
    </location>
</feature>
<evidence type="ECO:0000256" key="2">
    <source>
        <dbReference type="ARBA" id="ARBA00022692"/>
    </source>
</evidence>
<dbReference type="AlphaFoldDB" id="A0A177ISS5"/>
<feature type="transmembrane region" description="Helical" evidence="5">
    <location>
        <begin position="61"/>
        <end position="83"/>
    </location>
</feature>
<feature type="transmembrane region" description="Helical" evidence="5">
    <location>
        <begin position="362"/>
        <end position="384"/>
    </location>
</feature>
<feature type="transmembrane region" description="Helical" evidence="5">
    <location>
        <begin position="90"/>
        <end position="110"/>
    </location>
</feature>
<feature type="domain" description="Major facilitator superfamily (MFS) profile" evidence="6">
    <location>
        <begin position="17"/>
        <end position="431"/>
    </location>
</feature>
<dbReference type="PANTHER" id="PTHR11662:SF399">
    <property type="entry name" value="FI19708P1-RELATED"/>
    <property type="match status" value="1"/>
</dbReference>
<accession>A0A177ISS5</accession>
<sequence>MSTPEFEKDPRPNPREVVTTKALTVWIAALTVYVGAIFGRTSFGVAGVEAIARFDVDASRIAVFASIQIGTYALAQVPTGILIDRFGPRRLLVIGAIIMGIGQLILGLTTSYGVAIGARVLIGAGDATAFLSVMRLLPFWFPLHRTPMFTAVTAAFGQLGQFLSAVPFLWLLHATGWTIAFVSLGSVVILIAIVAAISVADSPESAGVYSEPSVEKDEPALSIGQRMKLALSSRATWQGFFIHYAGLHANLVFIMMWGVPMMTEAMGFSSAQAGTVLTINSIAMIIVSPFHGRLSSLSGRHRDISAFVLSLLHLLAWLWFFSSPSPRGLAVIIAMMILMALSSPSSNYGFDQIRETLGRNVVATATGLANMGGFTAGMIAAQIFGIMLDKHSGGTAFVWGDFRYAALAVLVVWTIGLLGILVTRGGTRPRKIRMETVTED</sequence>
<keyword evidence="8" id="KW-1185">Reference proteome</keyword>
<comment type="caution">
    <text evidence="7">The sequence shown here is derived from an EMBL/GenBank/DDBJ whole genome shotgun (WGS) entry which is preliminary data.</text>
</comment>
<evidence type="ECO:0000256" key="1">
    <source>
        <dbReference type="ARBA" id="ARBA00004651"/>
    </source>
</evidence>
<feature type="transmembrane region" description="Helical" evidence="5">
    <location>
        <begin position="177"/>
        <end position="200"/>
    </location>
</feature>
<proteinExistence type="predicted"/>
<feature type="transmembrane region" description="Helical" evidence="5">
    <location>
        <begin position="404"/>
        <end position="423"/>
    </location>
</feature>
<dbReference type="CDD" id="cd06174">
    <property type="entry name" value="MFS"/>
    <property type="match status" value="1"/>
</dbReference>